<reference evidence="3" key="1">
    <citation type="submission" date="2022-11" db="EMBL/GenBank/DDBJ databases">
        <title>Hoeflea poritis sp. nov., isolated from scleractinian coral Porites lutea.</title>
        <authorList>
            <person name="Zhang G."/>
            <person name="Wei Q."/>
            <person name="Cai L."/>
        </authorList>
    </citation>
    <scope>NUCLEOTIDE SEQUENCE</scope>
    <source>
        <strain evidence="3">E7-10</strain>
    </source>
</reference>
<proteinExistence type="predicted"/>
<organism evidence="3 4">
    <name type="scientific">Hoeflea poritis</name>
    <dbReference type="NCBI Taxonomy" id="2993659"/>
    <lineage>
        <taxon>Bacteria</taxon>
        <taxon>Pseudomonadati</taxon>
        <taxon>Pseudomonadota</taxon>
        <taxon>Alphaproteobacteria</taxon>
        <taxon>Hyphomicrobiales</taxon>
        <taxon>Rhizobiaceae</taxon>
        <taxon>Hoeflea</taxon>
    </lineage>
</organism>
<sequence>MNDTVLRETIAEARTVAGRGRFWTGLLGAGFVIGLTGPFGTYDTLPPLARIGYWLVVVSLTFWLGHLVSFAVATWAEDRGLGSPASIGIGAVAASVPVTAFLAGLHATIFAASFWADVLRLFPYVAVIAVGVAAFSEALAAREVTPVHSVPEPAEPAWLDQLPAHLGRNLILLQAQDHYVRAVTDRGETLIRAGMEDAANALGDFGVRIHRSWWVARGAVRAYRYRKGAPVVVLRNGLELPVGRTYRRSARKMLG</sequence>
<keyword evidence="1" id="KW-0472">Membrane</keyword>
<protein>
    <submittedName>
        <fullName evidence="3">LytTR family DNA-binding domain-containing protein</fullName>
    </submittedName>
</protein>
<keyword evidence="1" id="KW-1133">Transmembrane helix</keyword>
<dbReference type="PROSITE" id="PS50930">
    <property type="entry name" value="HTH_LYTTR"/>
    <property type="match status" value="1"/>
</dbReference>
<dbReference type="Pfam" id="PF04397">
    <property type="entry name" value="LytTR"/>
    <property type="match status" value="1"/>
</dbReference>
<comment type="caution">
    <text evidence="3">The sequence shown here is derived from an EMBL/GenBank/DDBJ whole genome shotgun (WGS) entry which is preliminary data.</text>
</comment>
<dbReference type="GO" id="GO:0003677">
    <property type="term" value="F:DNA binding"/>
    <property type="evidence" value="ECO:0007669"/>
    <property type="project" value="UniProtKB-KW"/>
</dbReference>
<keyword evidence="4" id="KW-1185">Reference proteome</keyword>
<evidence type="ECO:0000259" key="2">
    <source>
        <dbReference type="PROSITE" id="PS50930"/>
    </source>
</evidence>
<evidence type="ECO:0000256" key="1">
    <source>
        <dbReference type="SAM" id="Phobius"/>
    </source>
</evidence>
<gene>
    <name evidence="3" type="ORF">OOZ53_17475</name>
</gene>
<feature type="transmembrane region" description="Helical" evidence="1">
    <location>
        <begin position="121"/>
        <end position="140"/>
    </location>
</feature>
<dbReference type="SMART" id="SM00850">
    <property type="entry name" value="LytTR"/>
    <property type="match status" value="1"/>
</dbReference>
<dbReference type="RefSeq" id="WP_271090961.1">
    <property type="nucleotide sequence ID" value="NZ_JAPJZH010000011.1"/>
</dbReference>
<dbReference type="InterPro" id="IPR007492">
    <property type="entry name" value="LytTR_DNA-bd_dom"/>
</dbReference>
<evidence type="ECO:0000313" key="4">
    <source>
        <dbReference type="Proteomes" id="UP001148313"/>
    </source>
</evidence>
<accession>A0ABT4VR37</accession>
<feature type="transmembrane region" description="Helical" evidence="1">
    <location>
        <begin position="87"/>
        <end position="115"/>
    </location>
</feature>
<dbReference type="Gene3D" id="2.40.50.1020">
    <property type="entry name" value="LytTr DNA-binding domain"/>
    <property type="match status" value="1"/>
</dbReference>
<feature type="domain" description="HTH LytTR-type" evidence="2">
    <location>
        <begin position="168"/>
        <end position="255"/>
    </location>
</feature>
<feature type="transmembrane region" description="Helical" evidence="1">
    <location>
        <begin position="21"/>
        <end position="39"/>
    </location>
</feature>
<keyword evidence="1" id="KW-0812">Transmembrane</keyword>
<name>A0ABT4VR37_9HYPH</name>
<keyword evidence="3" id="KW-0238">DNA-binding</keyword>
<evidence type="ECO:0000313" key="3">
    <source>
        <dbReference type="EMBL" id="MDA4847154.1"/>
    </source>
</evidence>
<feature type="transmembrane region" description="Helical" evidence="1">
    <location>
        <begin position="51"/>
        <end position="75"/>
    </location>
</feature>
<dbReference type="Proteomes" id="UP001148313">
    <property type="component" value="Unassembled WGS sequence"/>
</dbReference>
<dbReference type="EMBL" id="JAPJZH010000011">
    <property type="protein sequence ID" value="MDA4847154.1"/>
    <property type="molecule type" value="Genomic_DNA"/>
</dbReference>